<evidence type="ECO:0000313" key="3">
    <source>
        <dbReference type="EMBL" id="GEY66808.1"/>
    </source>
</evidence>
<feature type="region of interest" description="Disordered" evidence="1">
    <location>
        <begin position="1"/>
        <end position="24"/>
    </location>
</feature>
<dbReference type="AlphaFoldDB" id="A0A699HQC4"/>
<name>A0A699HQC4_TANCI</name>
<dbReference type="InterPro" id="IPR005162">
    <property type="entry name" value="Retrotrans_gag_dom"/>
</dbReference>
<reference evidence="3" key="1">
    <citation type="journal article" date="2019" name="Sci. Rep.">
        <title>Draft genome of Tanacetum cinerariifolium, the natural source of mosquito coil.</title>
        <authorList>
            <person name="Yamashiro T."/>
            <person name="Shiraishi A."/>
            <person name="Satake H."/>
            <person name="Nakayama K."/>
        </authorList>
    </citation>
    <scope>NUCLEOTIDE SEQUENCE</scope>
</reference>
<evidence type="ECO:0000256" key="1">
    <source>
        <dbReference type="SAM" id="MobiDB-lite"/>
    </source>
</evidence>
<dbReference type="EMBL" id="BKCJ010198529">
    <property type="protein sequence ID" value="GEY66808.1"/>
    <property type="molecule type" value="Genomic_DNA"/>
</dbReference>
<feature type="compositionally biased region" description="Polar residues" evidence="1">
    <location>
        <begin position="39"/>
        <end position="56"/>
    </location>
</feature>
<comment type="caution">
    <text evidence="3">The sequence shown here is derived from an EMBL/GenBank/DDBJ whole genome shotgun (WGS) entry which is preliminary data.</text>
</comment>
<keyword evidence="3" id="KW-0695">RNA-directed DNA polymerase</keyword>
<dbReference type="GO" id="GO:0003964">
    <property type="term" value="F:RNA-directed DNA polymerase activity"/>
    <property type="evidence" value="ECO:0007669"/>
    <property type="project" value="UniProtKB-KW"/>
</dbReference>
<feature type="domain" description="Retrotransposon gag" evidence="2">
    <location>
        <begin position="121"/>
        <end position="174"/>
    </location>
</feature>
<keyword evidence="3" id="KW-0548">Nucleotidyltransferase</keyword>
<evidence type="ECO:0000259" key="2">
    <source>
        <dbReference type="Pfam" id="PF03732"/>
    </source>
</evidence>
<dbReference type="PANTHER" id="PTHR33223">
    <property type="entry name" value="CCHC-TYPE DOMAIN-CONTAINING PROTEIN"/>
    <property type="match status" value="1"/>
</dbReference>
<feature type="compositionally biased region" description="Basic and acidic residues" evidence="1">
    <location>
        <begin position="10"/>
        <end position="24"/>
    </location>
</feature>
<dbReference type="PANTHER" id="PTHR33223:SF11">
    <property type="entry name" value="ELEMENT PROTEIN, PUTATIVE-RELATED"/>
    <property type="match status" value="1"/>
</dbReference>
<accession>A0A699HQC4</accession>
<feature type="region of interest" description="Disordered" evidence="1">
    <location>
        <begin position="90"/>
        <end position="111"/>
    </location>
</feature>
<keyword evidence="3" id="KW-0808">Transferase</keyword>
<sequence length="215" mass="25000">MSEYNRGARPHAEKVHQEKVQQEKLKKVKAHLNFEGCSGRNSNFQEMSQHSKSRTPNVRGEYRRGRRSGSSRSMFESLEHASVFSRIRCDSEDNEGGHCKSRSKKQKSSIEDGDLSQPWVWFDDLPLESIDSYDDLKKAFLANYLQQKKCIKDLVEIHHIKQREGESTEDFVQRGRWQLPTSHGRRHFQHGSNGKLEENKILTEGKISEISRDRS</sequence>
<protein>
    <submittedName>
        <fullName evidence="3">Reverse transcriptase domain-containing protein</fullName>
    </submittedName>
</protein>
<proteinExistence type="predicted"/>
<gene>
    <name evidence="3" type="ORF">Tci_438782</name>
</gene>
<feature type="region of interest" description="Disordered" evidence="1">
    <location>
        <begin position="36"/>
        <end position="74"/>
    </location>
</feature>
<dbReference type="Pfam" id="PF03732">
    <property type="entry name" value="Retrotrans_gag"/>
    <property type="match status" value="1"/>
</dbReference>
<organism evidence="3">
    <name type="scientific">Tanacetum cinerariifolium</name>
    <name type="common">Dalmatian daisy</name>
    <name type="synonym">Chrysanthemum cinerariifolium</name>
    <dbReference type="NCBI Taxonomy" id="118510"/>
    <lineage>
        <taxon>Eukaryota</taxon>
        <taxon>Viridiplantae</taxon>
        <taxon>Streptophyta</taxon>
        <taxon>Embryophyta</taxon>
        <taxon>Tracheophyta</taxon>
        <taxon>Spermatophyta</taxon>
        <taxon>Magnoliopsida</taxon>
        <taxon>eudicotyledons</taxon>
        <taxon>Gunneridae</taxon>
        <taxon>Pentapetalae</taxon>
        <taxon>asterids</taxon>
        <taxon>campanulids</taxon>
        <taxon>Asterales</taxon>
        <taxon>Asteraceae</taxon>
        <taxon>Asteroideae</taxon>
        <taxon>Anthemideae</taxon>
        <taxon>Anthemidinae</taxon>
        <taxon>Tanacetum</taxon>
    </lineage>
</organism>